<organism evidence="3 4">
    <name type="scientific">Patiria miniata</name>
    <name type="common">Bat star</name>
    <name type="synonym">Asterina miniata</name>
    <dbReference type="NCBI Taxonomy" id="46514"/>
    <lineage>
        <taxon>Eukaryota</taxon>
        <taxon>Metazoa</taxon>
        <taxon>Echinodermata</taxon>
        <taxon>Eleutherozoa</taxon>
        <taxon>Asterozoa</taxon>
        <taxon>Asteroidea</taxon>
        <taxon>Valvatacea</taxon>
        <taxon>Valvatida</taxon>
        <taxon>Asterinidae</taxon>
        <taxon>Patiria</taxon>
    </lineage>
</organism>
<keyword evidence="4" id="KW-1185">Reference proteome</keyword>
<evidence type="ECO:0000313" key="3">
    <source>
        <dbReference type="EnsemblMetazoa" id="XP_038066069.1"/>
    </source>
</evidence>
<feature type="transmembrane region" description="Helical" evidence="2">
    <location>
        <begin position="343"/>
        <end position="360"/>
    </location>
</feature>
<keyword evidence="2" id="KW-1133">Transmembrane helix</keyword>
<feature type="transmembrane region" description="Helical" evidence="2">
    <location>
        <begin position="279"/>
        <end position="302"/>
    </location>
</feature>
<reference evidence="3" key="1">
    <citation type="submission" date="2022-11" db="UniProtKB">
        <authorList>
            <consortium name="EnsemblMetazoa"/>
        </authorList>
    </citation>
    <scope>IDENTIFICATION</scope>
</reference>
<dbReference type="AlphaFoldDB" id="A0A914ARJ7"/>
<dbReference type="PANTHER" id="PTHR11360:SF303">
    <property type="entry name" value="MAJOR FACILITATOR SUPERFAMILY (MFS) PROFILE DOMAIN-CONTAINING PROTEIN"/>
    <property type="match status" value="1"/>
</dbReference>
<dbReference type="EnsemblMetazoa" id="XM_038210141.1">
    <property type="protein sequence ID" value="XP_038066069.1"/>
    <property type="gene ID" value="LOC119736128"/>
</dbReference>
<dbReference type="GO" id="GO:0008028">
    <property type="term" value="F:monocarboxylic acid transmembrane transporter activity"/>
    <property type="evidence" value="ECO:0007669"/>
    <property type="project" value="TreeGrafter"/>
</dbReference>
<dbReference type="InterPro" id="IPR011701">
    <property type="entry name" value="MFS"/>
</dbReference>
<evidence type="ECO:0000313" key="4">
    <source>
        <dbReference type="Proteomes" id="UP000887568"/>
    </source>
</evidence>
<feature type="transmembrane region" description="Helical" evidence="2">
    <location>
        <begin position="194"/>
        <end position="212"/>
    </location>
</feature>
<dbReference type="Pfam" id="PF07690">
    <property type="entry name" value="MFS_1"/>
    <property type="match status" value="1"/>
</dbReference>
<accession>A0A914ARJ7</accession>
<dbReference type="SUPFAM" id="SSF103473">
    <property type="entry name" value="MFS general substrate transporter"/>
    <property type="match status" value="1"/>
</dbReference>
<feature type="transmembrane region" description="Helical" evidence="2">
    <location>
        <begin position="314"/>
        <end position="331"/>
    </location>
</feature>
<dbReference type="GeneID" id="119736128"/>
<feature type="transmembrane region" description="Helical" evidence="2">
    <location>
        <begin position="122"/>
        <end position="148"/>
    </location>
</feature>
<feature type="transmembrane region" description="Helical" evidence="2">
    <location>
        <begin position="366"/>
        <end position="392"/>
    </location>
</feature>
<feature type="region of interest" description="Disordered" evidence="1">
    <location>
        <begin position="52"/>
        <end position="81"/>
    </location>
</feature>
<dbReference type="Proteomes" id="UP000887568">
    <property type="component" value="Unplaced"/>
</dbReference>
<feature type="transmembrane region" description="Helical" evidence="2">
    <location>
        <begin position="433"/>
        <end position="454"/>
    </location>
</feature>
<dbReference type="PANTHER" id="PTHR11360">
    <property type="entry name" value="MONOCARBOXYLATE TRANSPORTER"/>
    <property type="match status" value="1"/>
</dbReference>
<evidence type="ECO:0000256" key="2">
    <source>
        <dbReference type="SAM" id="Phobius"/>
    </source>
</evidence>
<name>A0A914ARJ7_PATMI</name>
<protein>
    <submittedName>
        <fullName evidence="3">Uncharacterized protein</fullName>
    </submittedName>
</protein>
<keyword evidence="2" id="KW-0472">Membrane</keyword>
<dbReference type="InterPro" id="IPR050327">
    <property type="entry name" value="Proton-linked_MCT"/>
</dbReference>
<dbReference type="RefSeq" id="XP_038066069.1">
    <property type="nucleotide sequence ID" value="XM_038210141.1"/>
</dbReference>
<dbReference type="Gene3D" id="1.20.1250.20">
    <property type="entry name" value="MFS general substrate transporter like domains"/>
    <property type="match status" value="1"/>
</dbReference>
<keyword evidence="2" id="KW-0812">Transmembrane</keyword>
<dbReference type="InterPro" id="IPR036259">
    <property type="entry name" value="MFS_trans_sf"/>
</dbReference>
<feature type="transmembrane region" description="Helical" evidence="2">
    <location>
        <begin position="160"/>
        <end position="182"/>
    </location>
</feature>
<sequence length="462" mass="51240">MNYRLGTKSRDVLNSLSVTDRFVLDQLGHIRVHNTKLYYMYRIHDRMKRGQPIKMSRKDRNVPSLHQRERVGGPQESQDGGPQSWFAVLAAWMTWFFWGGLLKGLGVLVPTLQVQFATSTWIIGWIVAMLTGSVGLSGPGLGFANVLSREAVGRCFSDNYATASAISQTGLSAAMLICAPVTQLFLDTYGWRGTLLLLGGSSMHLVVCGQLLHKILPPTKQRGAYDLLSSDETSDQRAAQGTEDHCGGRSARELGNECWQLARSAVQHLDCQLFCDVQFWLIFIWTIGTLFPFEMWYIYFISLAQSKGFSPTDAAVFVTYAGIGNVVLKIVHAPVVDRRIIKMRPMIVGSMVLSFASLVVTPWNNAYWSMALSACVFMACTAIFANLHDVLIKEVLGKDRMACAFGWVGIIFGAIRIAFGFFPGWIYDQTGSYDLAFLILAGLQPLGLIALLCLRYTETAPK</sequence>
<dbReference type="OrthoDB" id="410267at2759"/>
<feature type="compositionally biased region" description="Basic and acidic residues" evidence="1">
    <location>
        <begin position="56"/>
        <end position="71"/>
    </location>
</feature>
<feature type="transmembrane region" description="Helical" evidence="2">
    <location>
        <begin position="404"/>
        <end position="427"/>
    </location>
</feature>
<evidence type="ECO:0000256" key="1">
    <source>
        <dbReference type="SAM" id="MobiDB-lite"/>
    </source>
</evidence>
<proteinExistence type="predicted"/>